<comment type="caution">
    <text evidence="1">The sequence shown here is derived from an EMBL/GenBank/DDBJ whole genome shotgun (WGS) entry which is preliminary data.</text>
</comment>
<evidence type="ECO:0000313" key="1">
    <source>
        <dbReference type="EMBL" id="KKL27250.1"/>
    </source>
</evidence>
<dbReference type="EMBL" id="LAZR01035533">
    <property type="protein sequence ID" value="KKL27250.1"/>
    <property type="molecule type" value="Genomic_DNA"/>
</dbReference>
<organism evidence="1">
    <name type="scientific">marine sediment metagenome</name>
    <dbReference type="NCBI Taxonomy" id="412755"/>
    <lineage>
        <taxon>unclassified sequences</taxon>
        <taxon>metagenomes</taxon>
        <taxon>ecological metagenomes</taxon>
    </lineage>
</organism>
<reference evidence="1" key="1">
    <citation type="journal article" date="2015" name="Nature">
        <title>Complex archaea that bridge the gap between prokaryotes and eukaryotes.</title>
        <authorList>
            <person name="Spang A."/>
            <person name="Saw J.H."/>
            <person name="Jorgensen S.L."/>
            <person name="Zaremba-Niedzwiedzka K."/>
            <person name="Martijn J."/>
            <person name="Lind A.E."/>
            <person name="van Eijk R."/>
            <person name="Schleper C."/>
            <person name="Guy L."/>
            <person name="Ettema T.J."/>
        </authorList>
    </citation>
    <scope>NUCLEOTIDE SEQUENCE</scope>
</reference>
<proteinExistence type="predicted"/>
<dbReference type="AlphaFoldDB" id="A0A0F9BZC0"/>
<gene>
    <name evidence="1" type="ORF">LCGC14_2387080</name>
</gene>
<name>A0A0F9BZC0_9ZZZZ</name>
<accession>A0A0F9BZC0</accession>
<sequence length="74" mass="8244">MSATLYYQPVKKTKVLSRDVHRALERGGYSFPAILTLGKDGSFLTGLIAAEVNGAKDLYAAVEKHEEVRVWTEF</sequence>
<protein>
    <submittedName>
        <fullName evidence="1">Uncharacterized protein</fullName>
    </submittedName>
</protein>